<dbReference type="InterPro" id="IPR040921">
    <property type="entry name" value="Peptidase_S66C"/>
</dbReference>
<dbReference type="InterPro" id="IPR003507">
    <property type="entry name" value="S66_fam"/>
</dbReference>
<dbReference type="PANTHER" id="PTHR30237:SF4">
    <property type="entry name" value="LD-CARBOXYPEPTIDASE C-TERMINAL DOMAIN-CONTAINING PROTEIN"/>
    <property type="match status" value="1"/>
</dbReference>
<dbReference type="GO" id="GO:0016787">
    <property type="term" value="F:hydrolase activity"/>
    <property type="evidence" value="ECO:0007669"/>
    <property type="project" value="UniProtKB-KW"/>
</dbReference>
<comment type="caution">
    <text evidence="5">The sequence shown here is derived from an EMBL/GenBank/DDBJ whole genome shotgun (WGS) entry which is preliminary data.</text>
</comment>
<dbReference type="EMBL" id="JAFEKC020000002">
    <property type="protein sequence ID" value="KAK0516398.1"/>
    <property type="molecule type" value="Genomic_DNA"/>
</dbReference>
<feature type="domain" description="LD-carboxypeptidase N-terminal" evidence="3">
    <location>
        <begin position="17"/>
        <end position="135"/>
    </location>
</feature>
<gene>
    <name evidence="5" type="ORF">JMJ35_001001</name>
</gene>
<dbReference type="InterPro" id="IPR040449">
    <property type="entry name" value="Peptidase_S66_N"/>
</dbReference>
<evidence type="ECO:0000259" key="4">
    <source>
        <dbReference type="Pfam" id="PF17676"/>
    </source>
</evidence>
<dbReference type="Proteomes" id="UP001166286">
    <property type="component" value="Unassembled WGS sequence"/>
</dbReference>
<feature type="domain" description="LD-carboxypeptidase C-terminal" evidence="4">
    <location>
        <begin position="212"/>
        <end position="332"/>
    </location>
</feature>
<dbReference type="InterPro" id="IPR027478">
    <property type="entry name" value="LdcA_N"/>
</dbReference>
<sequence>MALEPIIPKMLQKGDTIAFISPSARLNLLLPAPFERAKTFVEGLGYHVKAIFNSGEPTNFQESVLQRCEEVHEAFRDTSIKAIICNVGGSHANELLPHLDYQLIKSHPKIFCGYSDITLLHYAIFSQTGLQTFYGPTTFTDFADVPEPFQFTVDHFVHVLQGSAGKAIGHVPRSLEYAQDLPDFFFGNQSSQKARGLSPSPGWRWLREGNATGRLLGGCLPSLLRLIGTRFWPDHRGCILFLETPMGEDMKDPFSLGRTRACVADLVNAGVIDEISGLVIGRPYGYDEKMREEFAQLVADQCHGTTFPVLLNVDIGHTAPILTLPMNAMVRIDSSKDDFSILEPGVLA</sequence>
<dbReference type="Gene3D" id="3.50.30.60">
    <property type="entry name" value="LD-carboxypeptidase A C-terminal domain-like"/>
    <property type="match status" value="1"/>
</dbReference>
<dbReference type="SUPFAM" id="SSF141986">
    <property type="entry name" value="LD-carboxypeptidase A C-terminal domain-like"/>
    <property type="match status" value="1"/>
</dbReference>
<comment type="similarity">
    <text evidence="1">Belongs to the peptidase S66 family.</text>
</comment>
<dbReference type="AlphaFoldDB" id="A0AA39RAG3"/>
<dbReference type="CDD" id="cd07062">
    <property type="entry name" value="Peptidase_S66_mccF_like"/>
    <property type="match status" value="1"/>
</dbReference>
<evidence type="ECO:0000313" key="6">
    <source>
        <dbReference type="Proteomes" id="UP001166286"/>
    </source>
</evidence>
<reference evidence="5" key="1">
    <citation type="submission" date="2023-03" db="EMBL/GenBank/DDBJ databases">
        <title>Complete genome of Cladonia borealis.</title>
        <authorList>
            <person name="Park H."/>
        </authorList>
    </citation>
    <scope>NUCLEOTIDE SEQUENCE</scope>
    <source>
        <strain evidence="5">ANT050790</strain>
    </source>
</reference>
<dbReference type="InterPro" id="IPR029062">
    <property type="entry name" value="Class_I_gatase-like"/>
</dbReference>
<dbReference type="InterPro" id="IPR027461">
    <property type="entry name" value="Carboxypeptidase_A_C_sf"/>
</dbReference>
<dbReference type="Pfam" id="PF02016">
    <property type="entry name" value="Peptidase_S66"/>
    <property type="match status" value="1"/>
</dbReference>
<evidence type="ECO:0000256" key="1">
    <source>
        <dbReference type="ARBA" id="ARBA00010233"/>
    </source>
</evidence>
<dbReference type="Gene3D" id="3.40.50.10740">
    <property type="entry name" value="Class I glutamine amidotransferase-like"/>
    <property type="match status" value="1"/>
</dbReference>
<keyword evidence="2" id="KW-0378">Hydrolase</keyword>
<name>A0AA39RAG3_9LECA</name>
<evidence type="ECO:0000259" key="3">
    <source>
        <dbReference type="Pfam" id="PF02016"/>
    </source>
</evidence>
<evidence type="ECO:0000313" key="5">
    <source>
        <dbReference type="EMBL" id="KAK0516398.1"/>
    </source>
</evidence>
<keyword evidence="6" id="KW-1185">Reference proteome</keyword>
<accession>A0AA39RAG3</accession>
<evidence type="ECO:0000256" key="2">
    <source>
        <dbReference type="ARBA" id="ARBA00022801"/>
    </source>
</evidence>
<dbReference type="SUPFAM" id="SSF52317">
    <property type="entry name" value="Class I glutamine amidotransferase-like"/>
    <property type="match status" value="1"/>
</dbReference>
<proteinExistence type="inferred from homology"/>
<protein>
    <submittedName>
        <fullName evidence="5">Uncharacterized protein</fullName>
    </submittedName>
</protein>
<organism evidence="5 6">
    <name type="scientific">Cladonia borealis</name>
    <dbReference type="NCBI Taxonomy" id="184061"/>
    <lineage>
        <taxon>Eukaryota</taxon>
        <taxon>Fungi</taxon>
        <taxon>Dikarya</taxon>
        <taxon>Ascomycota</taxon>
        <taxon>Pezizomycotina</taxon>
        <taxon>Lecanoromycetes</taxon>
        <taxon>OSLEUM clade</taxon>
        <taxon>Lecanoromycetidae</taxon>
        <taxon>Lecanorales</taxon>
        <taxon>Lecanorineae</taxon>
        <taxon>Cladoniaceae</taxon>
        <taxon>Cladonia</taxon>
    </lineage>
</organism>
<dbReference type="Pfam" id="PF17676">
    <property type="entry name" value="Peptidase_S66C"/>
    <property type="match status" value="1"/>
</dbReference>
<dbReference type="PANTHER" id="PTHR30237">
    <property type="entry name" value="MURAMOYLTETRAPEPTIDE CARBOXYPEPTIDASE"/>
    <property type="match status" value="1"/>
</dbReference>
<dbReference type="PIRSF" id="PIRSF028757">
    <property type="entry name" value="LD-carboxypeptidase"/>
    <property type="match status" value="1"/>
</dbReference>